<evidence type="ECO:0000256" key="1">
    <source>
        <dbReference type="SAM" id="MobiDB-lite"/>
    </source>
</evidence>
<feature type="region of interest" description="Disordered" evidence="1">
    <location>
        <begin position="71"/>
        <end position="133"/>
    </location>
</feature>
<keyword evidence="3" id="KW-1185">Reference proteome</keyword>
<dbReference type="AlphaFoldDB" id="A0A7W6GGV1"/>
<feature type="region of interest" description="Disordered" evidence="1">
    <location>
        <begin position="171"/>
        <end position="232"/>
    </location>
</feature>
<organism evidence="2 3">
    <name type="scientific">Hansschlegelia beijingensis</name>
    <dbReference type="NCBI Taxonomy" id="1133344"/>
    <lineage>
        <taxon>Bacteria</taxon>
        <taxon>Pseudomonadati</taxon>
        <taxon>Pseudomonadota</taxon>
        <taxon>Alphaproteobacteria</taxon>
        <taxon>Hyphomicrobiales</taxon>
        <taxon>Methylopilaceae</taxon>
        <taxon>Hansschlegelia</taxon>
    </lineage>
</organism>
<dbReference type="EMBL" id="JACIDR010000007">
    <property type="protein sequence ID" value="MBB3974705.1"/>
    <property type="molecule type" value="Genomic_DNA"/>
</dbReference>
<reference evidence="2 3" key="1">
    <citation type="submission" date="2020-08" db="EMBL/GenBank/DDBJ databases">
        <title>Genomic Encyclopedia of Type Strains, Phase IV (KMG-IV): sequencing the most valuable type-strain genomes for metagenomic binning, comparative biology and taxonomic classification.</title>
        <authorList>
            <person name="Goeker M."/>
        </authorList>
    </citation>
    <scope>NUCLEOTIDE SEQUENCE [LARGE SCALE GENOMIC DNA]</scope>
    <source>
        <strain evidence="2 3">DSM 25481</strain>
    </source>
</reference>
<dbReference type="InterPro" id="IPR018648">
    <property type="entry name" value="DUF2076"/>
</dbReference>
<evidence type="ECO:0000313" key="3">
    <source>
        <dbReference type="Proteomes" id="UP000528964"/>
    </source>
</evidence>
<comment type="caution">
    <text evidence="2">The sequence shown here is derived from an EMBL/GenBank/DDBJ whole genome shotgun (WGS) entry which is preliminary data.</text>
</comment>
<sequence length="232" mass="23923">MNAHERSLIAGLFERIRGAEAAYRDPEAETFIADQVRRQPHAPYAMAQTLIVQNQSLEAAKARIEELEQRLRDAEASARPQTSPWGPRAGDAMGAPSSFGAGDPGRRGYEPQQPFGGPAGQGGQAYEQPSRGGGFLSGALQTAAGVAGGALLFQGLRSMFGGGEAQAGEAAKLADNPTADQEAGSAANAAGQDEGWFSGLLDSVGGPQHDGPGEPGPEDLGGLGPDNDDDWI</sequence>
<protein>
    <recommendedName>
        <fullName evidence="4">DUF2076 domain-containing protein</fullName>
    </recommendedName>
</protein>
<dbReference type="Pfam" id="PF09849">
    <property type="entry name" value="DUF2076"/>
    <property type="match status" value="1"/>
</dbReference>
<dbReference type="RefSeq" id="WP_183396556.1">
    <property type="nucleotide sequence ID" value="NZ_JACIDR010000007.1"/>
</dbReference>
<evidence type="ECO:0000313" key="2">
    <source>
        <dbReference type="EMBL" id="MBB3974705.1"/>
    </source>
</evidence>
<gene>
    <name evidence="2" type="ORF">GGR24_003392</name>
</gene>
<accession>A0A7W6GGV1</accession>
<proteinExistence type="predicted"/>
<name>A0A7W6GGV1_9HYPH</name>
<evidence type="ECO:0008006" key="4">
    <source>
        <dbReference type="Google" id="ProtNLM"/>
    </source>
</evidence>
<dbReference type="Proteomes" id="UP000528964">
    <property type="component" value="Unassembled WGS sequence"/>
</dbReference>